<sequence>MGRAARMKIISPVDNLAEAQELLNEGADELYGGYVPPAWEQKFGQPASINQRTFAAAQIGSFEELSAIISLAHGRGRGFSLTLNAPFYAEAMLPHLLDYVDEAVAAGVDGIILADLVLLRLLARRHPHLELHASTLAHLGNSEAVKFYQAQGVRRVVLPRHLNLAEMAAIVKRVPGVLFDAFMLVGKCPNTEGLCTFHHTSPDRIWPCEIPYTLTALSEPVTPQLKAAMERQRSWSTTNRRHGCGLCAIPHLAAAGIFGLKLVGRGAPAAQKIKNIQLVRSFQELAVEETDFDSYRRRARQAHHQRFGSLCSPNVCYYPEFYEAE</sequence>
<dbReference type="AlphaFoldDB" id="A0A0C2DTK0"/>
<dbReference type="PANTHER" id="PTHR30217">
    <property type="entry name" value="PEPTIDASE U32 FAMILY"/>
    <property type="match status" value="1"/>
</dbReference>
<dbReference type="Pfam" id="PF01136">
    <property type="entry name" value="Peptidase_U32"/>
    <property type="match status" value="1"/>
</dbReference>
<keyword evidence="2" id="KW-1185">Reference proteome</keyword>
<comment type="caution">
    <text evidence="1">The sequence shown here is derived from an EMBL/GenBank/DDBJ whole genome shotgun (WGS) entry which is preliminary data.</text>
</comment>
<dbReference type="EMBL" id="JWJD01000002">
    <property type="protein sequence ID" value="KIH76779.1"/>
    <property type="molecule type" value="Genomic_DNA"/>
</dbReference>
<dbReference type="InterPro" id="IPR001539">
    <property type="entry name" value="Peptidase_U32"/>
</dbReference>
<reference evidence="1 2" key="1">
    <citation type="submission" date="2014-12" db="EMBL/GenBank/DDBJ databases">
        <title>Genomes of Geoalkalibacter ferrihydriticus and Geoalkalibacter subterraneus, two haloalkaliphilic metal-reducing members of the Geobacteraceae.</title>
        <authorList>
            <person name="Badalamenti J.P."/>
            <person name="Torres C.I."/>
            <person name="Krajmalnik-Brown R."/>
            <person name="Bond D.R."/>
        </authorList>
    </citation>
    <scope>NUCLEOTIDE SEQUENCE [LARGE SCALE GENOMIC DNA]</scope>
    <source>
        <strain evidence="1 2">DSM 17813</strain>
    </source>
</reference>
<proteinExistence type="predicted"/>
<name>A0A0C2DTK0_9BACT</name>
<protein>
    <recommendedName>
        <fullName evidence="3">Peptidase U32</fullName>
    </recommendedName>
</protein>
<organism evidence="1 2">
    <name type="scientific">Geoalkalibacter ferrihydriticus DSM 17813</name>
    <dbReference type="NCBI Taxonomy" id="1121915"/>
    <lineage>
        <taxon>Bacteria</taxon>
        <taxon>Pseudomonadati</taxon>
        <taxon>Thermodesulfobacteriota</taxon>
        <taxon>Desulfuromonadia</taxon>
        <taxon>Desulfuromonadales</taxon>
        <taxon>Geoalkalibacteraceae</taxon>
        <taxon>Geoalkalibacter</taxon>
    </lineage>
</organism>
<evidence type="ECO:0000313" key="2">
    <source>
        <dbReference type="Proteomes" id="UP000035068"/>
    </source>
</evidence>
<accession>A0A0C2DTK0</accession>
<dbReference type="InterPro" id="IPR051454">
    <property type="entry name" value="RNA/ubiquinone_mod_enzymes"/>
</dbReference>
<evidence type="ECO:0000313" key="1">
    <source>
        <dbReference type="EMBL" id="KIH76779.1"/>
    </source>
</evidence>
<dbReference type="Proteomes" id="UP000035068">
    <property type="component" value="Unassembled WGS sequence"/>
</dbReference>
<dbReference type="PANTHER" id="PTHR30217:SF3">
    <property type="entry name" value="UBIQUINONE BIOSYNTHESIS PROTEIN UBIU"/>
    <property type="match status" value="1"/>
</dbReference>
<gene>
    <name evidence="1" type="ORF">GFER_06535</name>
</gene>
<evidence type="ECO:0008006" key="3">
    <source>
        <dbReference type="Google" id="ProtNLM"/>
    </source>
</evidence>